<evidence type="ECO:0000256" key="13">
    <source>
        <dbReference type="RuleBase" id="RU364017"/>
    </source>
</evidence>
<dbReference type="AlphaFoldDB" id="A0A177WDM3"/>
<dbReference type="InterPro" id="IPR027268">
    <property type="entry name" value="Peptidase_M4/M1_CTD_sf"/>
</dbReference>
<dbReference type="PRINTS" id="PR00999">
    <property type="entry name" value="FUNGALYSIN"/>
</dbReference>
<dbReference type="Proteomes" id="UP000077115">
    <property type="component" value="Unassembled WGS sequence"/>
</dbReference>
<dbReference type="CDD" id="cd09596">
    <property type="entry name" value="M36"/>
    <property type="match status" value="1"/>
</dbReference>
<keyword evidence="5 12" id="KW-0479">Metal-binding</keyword>
<evidence type="ECO:0000256" key="4">
    <source>
        <dbReference type="ARBA" id="ARBA00022670"/>
    </source>
</evidence>
<evidence type="ECO:0000256" key="2">
    <source>
        <dbReference type="ARBA" id="ARBA00006006"/>
    </source>
</evidence>
<dbReference type="EMBL" id="DS022301">
    <property type="protein sequence ID" value="OAJ37660.1"/>
    <property type="molecule type" value="Genomic_DNA"/>
</dbReference>
<feature type="binding site" evidence="12">
    <location>
        <position position="437"/>
    </location>
    <ligand>
        <name>Zn(2+)</name>
        <dbReference type="ChEBI" id="CHEBI:29105"/>
        <note>catalytic</note>
    </ligand>
</feature>
<dbReference type="EC" id="3.4.24.-" evidence="13"/>
<evidence type="ECO:0000256" key="10">
    <source>
        <dbReference type="ARBA" id="ARBA00023145"/>
    </source>
</evidence>
<evidence type="ECO:0000256" key="9">
    <source>
        <dbReference type="ARBA" id="ARBA00023049"/>
    </source>
</evidence>
<proteinExistence type="inferred from homology"/>
<evidence type="ECO:0000256" key="12">
    <source>
        <dbReference type="PIRSR" id="PIRSR601842-2"/>
    </source>
</evidence>
<keyword evidence="14" id="KW-0472">Membrane</keyword>
<accession>A0A177WDM3</accession>
<feature type="binding site" evidence="12">
    <location>
        <position position="433"/>
    </location>
    <ligand>
        <name>Zn(2+)</name>
        <dbReference type="ChEBI" id="CHEBI:29105"/>
        <note>catalytic</note>
    </ligand>
</feature>
<keyword evidence="10 13" id="KW-0865">Zymogen</keyword>
<dbReference type="OrthoDB" id="3227768at2759"/>
<dbReference type="PANTHER" id="PTHR33478">
    <property type="entry name" value="EXTRACELLULAR METALLOPROTEINASE MEP"/>
    <property type="match status" value="1"/>
</dbReference>
<evidence type="ECO:0000313" key="17">
    <source>
        <dbReference type="Proteomes" id="UP000077115"/>
    </source>
</evidence>
<feature type="transmembrane region" description="Helical" evidence="14">
    <location>
        <begin position="40"/>
        <end position="59"/>
    </location>
</feature>
<keyword evidence="14" id="KW-1133">Transmembrane helix</keyword>
<dbReference type="PANTHER" id="PTHR33478:SF1">
    <property type="entry name" value="EXTRACELLULAR METALLOPROTEINASE MEP"/>
    <property type="match status" value="1"/>
</dbReference>
<dbReference type="Pfam" id="PF07504">
    <property type="entry name" value="FTP"/>
    <property type="match status" value="1"/>
</dbReference>
<keyword evidence="3 13" id="KW-0964">Secreted</keyword>
<evidence type="ECO:0000313" key="16">
    <source>
        <dbReference type="EMBL" id="OAJ37660.1"/>
    </source>
</evidence>
<keyword evidence="8 12" id="KW-0862">Zinc</keyword>
<evidence type="ECO:0000256" key="6">
    <source>
        <dbReference type="ARBA" id="ARBA00022729"/>
    </source>
</evidence>
<evidence type="ECO:0000256" key="14">
    <source>
        <dbReference type="SAM" id="Phobius"/>
    </source>
</evidence>
<dbReference type="GO" id="GO:0004222">
    <property type="term" value="F:metalloendopeptidase activity"/>
    <property type="evidence" value="ECO:0007669"/>
    <property type="project" value="InterPro"/>
</dbReference>
<evidence type="ECO:0000259" key="15">
    <source>
        <dbReference type="Pfam" id="PF07504"/>
    </source>
</evidence>
<dbReference type="InterPro" id="IPR050371">
    <property type="entry name" value="Fungal_virulence_M36"/>
</dbReference>
<comment type="subcellular location">
    <subcellularLocation>
        <location evidence="1 13">Secreted</location>
    </subcellularLocation>
</comment>
<comment type="similarity">
    <text evidence="2 13">Belongs to the peptidase M36 family.</text>
</comment>
<evidence type="ECO:0000256" key="5">
    <source>
        <dbReference type="ARBA" id="ARBA00022723"/>
    </source>
</evidence>
<reference evidence="16 17" key="2">
    <citation type="submission" date="2016-05" db="EMBL/GenBank/DDBJ databases">
        <title>Lineage-specific infection strategies underlie the spectrum of fungal disease in amphibians.</title>
        <authorList>
            <person name="Cuomo C.A."/>
            <person name="Farrer R.A."/>
            <person name="James T."/>
            <person name="Longcore J."/>
            <person name="Birren B."/>
        </authorList>
    </citation>
    <scope>NUCLEOTIDE SEQUENCE [LARGE SCALE GENOMIC DNA]</scope>
    <source>
        <strain evidence="16 17">JEL423</strain>
    </source>
</reference>
<gene>
    <name evidence="16" type="ORF">BDEG_21659</name>
</gene>
<dbReference type="SUPFAM" id="SSF55486">
    <property type="entry name" value="Metalloproteases ('zincins'), catalytic domain"/>
    <property type="match status" value="1"/>
</dbReference>
<organism evidence="16 17">
    <name type="scientific">Batrachochytrium dendrobatidis (strain JEL423)</name>
    <dbReference type="NCBI Taxonomy" id="403673"/>
    <lineage>
        <taxon>Eukaryota</taxon>
        <taxon>Fungi</taxon>
        <taxon>Fungi incertae sedis</taxon>
        <taxon>Chytridiomycota</taxon>
        <taxon>Chytridiomycota incertae sedis</taxon>
        <taxon>Chytridiomycetes</taxon>
        <taxon>Rhizophydiales</taxon>
        <taxon>Rhizophydiales incertae sedis</taxon>
        <taxon>Batrachochytrium</taxon>
    </lineage>
</organism>
<dbReference type="Gene3D" id="1.10.390.10">
    <property type="entry name" value="Neutral Protease Domain 2"/>
    <property type="match status" value="1"/>
</dbReference>
<dbReference type="InterPro" id="IPR001842">
    <property type="entry name" value="Peptidase_M36"/>
</dbReference>
<dbReference type="Pfam" id="PF02128">
    <property type="entry name" value="Peptidase_M36"/>
    <property type="match status" value="1"/>
</dbReference>
<keyword evidence="4 13" id="KW-0645">Protease</keyword>
<sequence>MTELCMIIVYQTTTIHTGLIQYMHNLNISHNQTWTHHIKMFVSTVALVLALATSAVFAVPTIPSTQDAVDDLPFYFPKSTYQQIPYEHSSSLMASSSADPVKTGVAYLCDKLNLTPNEFKVYNNFTDGAGVTHIYGAHMVNNARVANHQAAVHIQDGQIVSYSASFGTESHFAKSELSIAEPKTKLTFEQVADIVSKAKGLLVHTEFDYELEYVQQGDGTLVYAYKFQLRDKDVSSWIQVWADANTGKLIQAVDFAHRATYKAIQVPGFNPNDGGFSDIKDPEYKPSSPNGWTNGTATQGNNVNAVDFTKSPPAPGTGIDGVFDTKFNPEADPNDPDNMQAAAVNLFYIGNLMHDITYQYGFTEAAGNFQNDNFEKGGKGGDAISISILDSSSANDAVFLTPSDGQPGKMKMFRFTRVKPNRSGGLDNQVPLHEYGHGVSTRLTGGSLAPLCMSGHETRGMSKGWSDIFAMIVTAKESDKADTPVILGAYVINKPEGIRSHPYTTDMKINPLTYGDLKTRTELHEAGEVWATMLWEVYWNLVTKSGFSTNLYDAKGKAGNIVAMQNVMGGLMHQPCSPSLVNARDAIIASDAAYYNGANKCEIWKGFAKRGLGVNAADYTNDFSVPAECSSGSPPPLTTTRGPKPTSGCTRMDICCIYVGKSCDQD</sequence>
<reference evidence="16 17" key="1">
    <citation type="submission" date="2006-10" db="EMBL/GenBank/DDBJ databases">
        <title>The Genome Sequence of Batrachochytrium dendrobatidis JEL423.</title>
        <authorList>
            <consortium name="The Broad Institute Genome Sequencing Platform"/>
            <person name="Birren B."/>
            <person name="Lander E."/>
            <person name="Galagan J."/>
            <person name="Cuomo C."/>
            <person name="Devon K."/>
            <person name="Jaffe D."/>
            <person name="Butler J."/>
            <person name="Alvarez P."/>
            <person name="Gnerre S."/>
            <person name="Grabherr M."/>
            <person name="Kleber M."/>
            <person name="Mauceli E."/>
            <person name="Brockman W."/>
            <person name="Young S."/>
            <person name="LaButti K."/>
            <person name="Sykes S."/>
            <person name="DeCaprio D."/>
            <person name="Crawford M."/>
            <person name="Koehrsen M."/>
            <person name="Engels R."/>
            <person name="Montgomery P."/>
            <person name="Pearson M."/>
            <person name="Howarth C."/>
            <person name="Larson L."/>
            <person name="White J."/>
            <person name="O'Leary S."/>
            <person name="Kodira C."/>
            <person name="Zeng Q."/>
            <person name="Yandava C."/>
            <person name="Alvarado L."/>
            <person name="Longcore J."/>
            <person name="James T."/>
        </authorList>
    </citation>
    <scope>NUCLEOTIDE SEQUENCE [LARGE SCALE GENOMIC DNA]</scope>
    <source>
        <strain evidence="16 17">JEL423</strain>
    </source>
</reference>
<keyword evidence="6" id="KW-0732">Signal</keyword>
<evidence type="ECO:0000256" key="8">
    <source>
        <dbReference type="ARBA" id="ARBA00022833"/>
    </source>
</evidence>
<evidence type="ECO:0000256" key="1">
    <source>
        <dbReference type="ARBA" id="ARBA00004613"/>
    </source>
</evidence>
<evidence type="ECO:0000256" key="11">
    <source>
        <dbReference type="PIRSR" id="PIRSR601842-1"/>
    </source>
</evidence>
<dbReference type="GO" id="GO:0006508">
    <property type="term" value="P:proteolysis"/>
    <property type="evidence" value="ECO:0007669"/>
    <property type="project" value="UniProtKB-KW"/>
</dbReference>
<protein>
    <recommendedName>
        <fullName evidence="13">Extracellular metalloproteinase</fullName>
        <ecNumber evidence="13">3.4.24.-</ecNumber>
    </recommendedName>
    <alternativeName>
        <fullName evidence="13">Fungalysin</fullName>
    </alternativeName>
</protein>
<keyword evidence="7 13" id="KW-0378">Hydrolase</keyword>
<feature type="active site" evidence="11">
    <location>
        <position position="434"/>
    </location>
</feature>
<comment type="cofactor">
    <cofactor evidence="12">
        <name>Zn(2+)</name>
        <dbReference type="ChEBI" id="CHEBI:29105"/>
    </cofactor>
    <text evidence="12">Binds 1 zinc ion per subunit.</text>
</comment>
<feature type="domain" description="FTP" evidence="15">
    <location>
        <begin position="117"/>
        <end position="166"/>
    </location>
</feature>
<dbReference type="GO" id="GO:0008270">
    <property type="term" value="F:zinc ion binding"/>
    <property type="evidence" value="ECO:0007669"/>
    <property type="project" value="InterPro"/>
</dbReference>
<keyword evidence="14" id="KW-0812">Transmembrane</keyword>
<dbReference type="GO" id="GO:0005615">
    <property type="term" value="C:extracellular space"/>
    <property type="evidence" value="ECO:0007669"/>
    <property type="project" value="InterPro"/>
</dbReference>
<name>A0A177WDM3_BATDL</name>
<dbReference type="Gene3D" id="3.10.170.10">
    <property type="match status" value="1"/>
</dbReference>
<evidence type="ECO:0000256" key="3">
    <source>
        <dbReference type="ARBA" id="ARBA00022525"/>
    </source>
</evidence>
<dbReference type="InterPro" id="IPR011096">
    <property type="entry name" value="FTP_domain"/>
</dbReference>
<evidence type="ECO:0000256" key="7">
    <source>
        <dbReference type="ARBA" id="ARBA00022801"/>
    </source>
</evidence>
<dbReference type="VEuPathDB" id="FungiDB:BDEG_21659"/>
<keyword evidence="9 13" id="KW-0482">Metalloprotease</keyword>